<feature type="non-terminal residue" evidence="2">
    <location>
        <position position="1"/>
    </location>
</feature>
<evidence type="ECO:0000256" key="1">
    <source>
        <dbReference type="SAM" id="MobiDB-lite"/>
    </source>
</evidence>
<feature type="compositionally biased region" description="Basic and acidic residues" evidence="1">
    <location>
        <begin position="48"/>
        <end position="59"/>
    </location>
</feature>
<evidence type="ECO:0000313" key="2">
    <source>
        <dbReference type="EMBL" id="KAH9316602.1"/>
    </source>
</evidence>
<name>A0AA38G5P9_TAXCH</name>
<proteinExistence type="predicted"/>
<dbReference type="Proteomes" id="UP000824469">
    <property type="component" value="Unassembled WGS sequence"/>
</dbReference>
<feature type="region of interest" description="Disordered" evidence="1">
    <location>
        <begin position="1"/>
        <end position="59"/>
    </location>
</feature>
<organism evidence="2 3">
    <name type="scientific">Taxus chinensis</name>
    <name type="common">Chinese yew</name>
    <name type="synonym">Taxus wallichiana var. chinensis</name>
    <dbReference type="NCBI Taxonomy" id="29808"/>
    <lineage>
        <taxon>Eukaryota</taxon>
        <taxon>Viridiplantae</taxon>
        <taxon>Streptophyta</taxon>
        <taxon>Embryophyta</taxon>
        <taxon>Tracheophyta</taxon>
        <taxon>Spermatophyta</taxon>
        <taxon>Pinopsida</taxon>
        <taxon>Pinidae</taxon>
        <taxon>Conifers II</taxon>
        <taxon>Cupressales</taxon>
        <taxon>Taxaceae</taxon>
        <taxon>Taxus</taxon>
    </lineage>
</organism>
<keyword evidence="3" id="KW-1185">Reference proteome</keyword>
<gene>
    <name evidence="2" type="ORF">KI387_025229</name>
</gene>
<reference evidence="2 3" key="1">
    <citation type="journal article" date="2021" name="Nat. Plants">
        <title>The Taxus genome provides insights into paclitaxel biosynthesis.</title>
        <authorList>
            <person name="Xiong X."/>
            <person name="Gou J."/>
            <person name="Liao Q."/>
            <person name="Li Y."/>
            <person name="Zhou Q."/>
            <person name="Bi G."/>
            <person name="Li C."/>
            <person name="Du R."/>
            <person name="Wang X."/>
            <person name="Sun T."/>
            <person name="Guo L."/>
            <person name="Liang H."/>
            <person name="Lu P."/>
            <person name="Wu Y."/>
            <person name="Zhang Z."/>
            <person name="Ro D.K."/>
            <person name="Shang Y."/>
            <person name="Huang S."/>
            <person name="Yan J."/>
        </authorList>
    </citation>
    <scope>NUCLEOTIDE SEQUENCE [LARGE SCALE GENOMIC DNA]</scope>
    <source>
        <strain evidence="2">Ta-2019</strain>
    </source>
</reference>
<dbReference type="AlphaFoldDB" id="A0AA38G5P9"/>
<feature type="non-terminal residue" evidence="2">
    <location>
        <position position="59"/>
    </location>
</feature>
<feature type="compositionally biased region" description="Basic residues" evidence="1">
    <location>
        <begin position="38"/>
        <end position="47"/>
    </location>
</feature>
<dbReference type="EMBL" id="JAHRHJ020000005">
    <property type="protein sequence ID" value="KAH9316602.1"/>
    <property type="molecule type" value="Genomic_DNA"/>
</dbReference>
<sequence length="59" mass="6259">TAALSRVAVTGPPPCLGDGHETAAQLGGGFVTEDQKQMKRGGKRKIKHTEAKRGMRDVN</sequence>
<protein>
    <submittedName>
        <fullName evidence="2">Uncharacterized protein</fullName>
    </submittedName>
</protein>
<comment type="caution">
    <text evidence="2">The sequence shown here is derived from an EMBL/GenBank/DDBJ whole genome shotgun (WGS) entry which is preliminary data.</text>
</comment>
<evidence type="ECO:0000313" key="3">
    <source>
        <dbReference type="Proteomes" id="UP000824469"/>
    </source>
</evidence>
<accession>A0AA38G5P9</accession>